<dbReference type="Proteomes" id="UP000316726">
    <property type="component" value="Chromosome 12"/>
</dbReference>
<dbReference type="CDD" id="cd00590">
    <property type="entry name" value="RRM_SF"/>
    <property type="match status" value="1"/>
</dbReference>
<dbReference type="InterPro" id="IPR050374">
    <property type="entry name" value="RRT5_SRSF_SR"/>
</dbReference>
<dbReference type="PROSITE" id="PS50102">
    <property type="entry name" value="RRM"/>
    <property type="match status" value="2"/>
</dbReference>
<name>A0A5B8MX66_9CHLO</name>
<evidence type="ECO:0000313" key="4">
    <source>
        <dbReference type="EMBL" id="QDZ24124.1"/>
    </source>
</evidence>
<evidence type="ECO:0000259" key="3">
    <source>
        <dbReference type="PROSITE" id="PS50102"/>
    </source>
</evidence>
<accession>A0A5B8MX66</accession>
<feature type="domain" description="RRM" evidence="3">
    <location>
        <begin position="149"/>
        <end position="229"/>
    </location>
</feature>
<dbReference type="GO" id="GO:0003729">
    <property type="term" value="F:mRNA binding"/>
    <property type="evidence" value="ECO:0007669"/>
    <property type="project" value="TreeGrafter"/>
</dbReference>
<evidence type="ECO:0000256" key="1">
    <source>
        <dbReference type="ARBA" id="ARBA00022884"/>
    </source>
</evidence>
<dbReference type="InterPro" id="IPR012677">
    <property type="entry name" value="Nucleotide-bd_a/b_plait_sf"/>
</dbReference>
<dbReference type="SMART" id="SM00360">
    <property type="entry name" value="RRM"/>
    <property type="match status" value="4"/>
</dbReference>
<dbReference type="SUPFAM" id="SSF54928">
    <property type="entry name" value="RNA-binding domain, RBD"/>
    <property type="match status" value="2"/>
</dbReference>
<reference evidence="4 5" key="1">
    <citation type="submission" date="2018-07" db="EMBL/GenBank/DDBJ databases">
        <title>The complete nuclear genome of the prasinophyte Chloropicon primus (CCMP1205).</title>
        <authorList>
            <person name="Pombert J.-F."/>
            <person name="Otis C."/>
            <person name="Turmel M."/>
            <person name="Lemieux C."/>
        </authorList>
    </citation>
    <scope>NUCLEOTIDE SEQUENCE [LARGE SCALE GENOMIC DNA]</scope>
    <source>
        <strain evidence="4 5">CCMP1205</strain>
    </source>
</reference>
<dbReference type="PANTHER" id="PTHR23003">
    <property type="entry name" value="RNA RECOGNITION MOTIF RRM DOMAIN CONTAINING PROTEIN"/>
    <property type="match status" value="1"/>
</dbReference>
<evidence type="ECO:0000313" key="5">
    <source>
        <dbReference type="Proteomes" id="UP000316726"/>
    </source>
</evidence>
<dbReference type="OrthoDB" id="439808at2759"/>
<dbReference type="InterPro" id="IPR035979">
    <property type="entry name" value="RBD_domain_sf"/>
</dbReference>
<proteinExistence type="predicted"/>
<keyword evidence="1 2" id="KW-0694">RNA-binding</keyword>
<keyword evidence="5" id="KW-1185">Reference proteome</keyword>
<dbReference type="Gene3D" id="3.30.70.330">
    <property type="match status" value="4"/>
</dbReference>
<dbReference type="GO" id="GO:0005634">
    <property type="term" value="C:nucleus"/>
    <property type="evidence" value="ECO:0007669"/>
    <property type="project" value="TreeGrafter"/>
</dbReference>
<dbReference type="GO" id="GO:0005737">
    <property type="term" value="C:cytoplasm"/>
    <property type="evidence" value="ECO:0007669"/>
    <property type="project" value="TreeGrafter"/>
</dbReference>
<organism evidence="4 5">
    <name type="scientific">Chloropicon primus</name>
    <dbReference type="NCBI Taxonomy" id="1764295"/>
    <lineage>
        <taxon>Eukaryota</taxon>
        <taxon>Viridiplantae</taxon>
        <taxon>Chlorophyta</taxon>
        <taxon>Chloropicophyceae</taxon>
        <taxon>Chloropicales</taxon>
        <taxon>Chloropicaceae</taxon>
        <taxon>Chloropicon</taxon>
    </lineage>
</organism>
<gene>
    <name evidence="4" type="ORF">A3770_12p66420</name>
</gene>
<evidence type="ECO:0000256" key="2">
    <source>
        <dbReference type="PROSITE-ProRule" id="PRU00176"/>
    </source>
</evidence>
<dbReference type="PANTHER" id="PTHR23003:SF17">
    <property type="entry name" value="RNA-BINDING PROTEIN PIN4"/>
    <property type="match status" value="1"/>
</dbReference>
<protein>
    <submittedName>
        <fullName evidence="4">RNA-binding protein</fullName>
    </submittedName>
</protein>
<dbReference type="Pfam" id="PF00076">
    <property type="entry name" value="RRM_1"/>
    <property type="match status" value="3"/>
</dbReference>
<sequence>MVGLWPANGYIKCSAFCRGFANTTSLANTSARVSRGFSSLTGEVKVKPLRPARAAAWKGDHRIAGGTRAAREWRALAPRGFASEARAVGGLVPTWSWLRGLGGKGLGGYCLGQGLRGKSTAFVDEEGVGVESLKAESARGAEANSSNNRRIFVTNLSYGATEDDLKEFLEREGQLESVRIKYTLVDGARQSRGFATAVFSRAEDAWSAIANLNDATFQGRKIKVREDNFSKLDKKSVAHKNVEKKVFVDFLDPSLLWQDVKEHFQQTGNVFFVHLLWDQTRMHRQAVVEFGSPEEAQDAIEELNQSILRGAAMKVRAYHSSDMQEKEPLSPTVFVNYIHPEIELEDLNNHFLQVVPNIEFSKIFFHKTDDYQQAKVTLSSTAMAKMAIEKIDRSLLYGKAIRCRAFLDNNNNSSRYLQGVWRERRVSKGPQAPRCQIENLNPRAGWQEVKDHLRPAGTVVHVNVTWAEDGGKRATAEVGSEEDLSKIISELNGTVLLGDKIKVSRL</sequence>
<dbReference type="AlphaFoldDB" id="A0A5B8MX66"/>
<dbReference type="EMBL" id="CP031045">
    <property type="protein sequence ID" value="QDZ24124.1"/>
    <property type="molecule type" value="Genomic_DNA"/>
</dbReference>
<feature type="domain" description="RRM" evidence="3">
    <location>
        <begin position="244"/>
        <end position="320"/>
    </location>
</feature>
<dbReference type="InterPro" id="IPR000504">
    <property type="entry name" value="RRM_dom"/>
</dbReference>
<dbReference type="STRING" id="1764295.A0A5B8MX66"/>